<dbReference type="OrthoDB" id="9804765at2"/>
<dbReference type="PANTHER" id="PTHR38460">
    <property type="entry name" value="TAUTOMERASE YOLI-RELATED"/>
    <property type="match status" value="1"/>
</dbReference>
<dbReference type="InterPro" id="IPR014347">
    <property type="entry name" value="Tautomerase/MIF_sf"/>
</dbReference>
<evidence type="ECO:0000313" key="2">
    <source>
        <dbReference type="Proteomes" id="UP000225548"/>
    </source>
</evidence>
<dbReference type="Proteomes" id="UP000225548">
    <property type="component" value="Unassembled WGS sequence"/>
</dbReference>
<keyword evidence="2" id="KW-1185">Reference proteome</keyword>
<protein>
    <submittedName>
        <fullName evidence="1">Tautomerase-like protein</fullName>
    </submittedName>
</protein>
<reference evidence="1 2" key="1">
    <citation type="submission" date="2017-10" db="EMBL/GenBank/DDBJ databases">
        <title>Sequencing the genomes of 1000 actinobacteria strains.</title>
        <authorList>
            <person name="Klenk H.-P."/>
        </authorList>
    </citation>
    <scope>NUCLEOTIDE SEQUENCE [LARGE SCALE GENOMIC DNA]</scope>
    <source>
        <strain evidence="1 2">DSM 18966</strain>
    </source>
</reference>
<dbReference type="InterPro" id="IPR037479">
    <property type="entry name" value="Tauto_MSAD"/>
</dbReference>
<proteinExistence type="predicted"/>
<evidence type="ECO:0000313" key="1">
    <source>
        <dbReference type="EMBL" id="PFG32854.1"/>
    </source>
</evidence>
<dbReference type="PANTHER" id="PTHR38460:SF1">
    <property type="entry name" value="TAUTOMERASE YOLI-RELATED"/>
    <property type="match status" value="1"/>
</dbReference>
<dbReference type="RefSeq" id="WP_098454161.1">
    <property type="nucleotide sequence ID" value="NZ_PDJG01000001.1"/>
</dbReference>
<accession>A0A2A9E1Y2</accession>
<dbReference type="SUPFAM" id="SSF55331">
    <property type="entry name" value="Tautomerase/MIF"/>
    <property type="match status" value="1"/>
</dbReference>
<dbReference type="Gene3D" id="3.30.429.10">
    <property type="entry name" value="Macrophage Migration Inhibitory Factor"/>
    <property type="match status" value="1"/>
</dbReference>
<dbReference type="Pfam" id="PF14552">
    <property type="entry name" value="Tautomerase_2"/>
    <property type="match status" value="1"/>
</dbReference>
<gene>
    <name evidence="1" type="ORF">ATL42_0705</name>
</gene>
<dbReference type="EMBL" id="PDJG01000001">
    <property type="protein sequence ID" value="PFG32854.1"/>
    <property type="molecule type" value="Genomic_DNA"/>
</dbReference>
<sequence length="128" mass="14460">MAQVKVYGRRSAWAGVRDELSTQIHEALVGAWQMPRDKRFQRFLWLDDDDLVAPLRSERYLLIEVVAFAGRSRGARRALIGALYEQVCGPFDLPVDDLEIVLIEAPQESWGIRGVSGDELSLTYPVSI</sequence>
<name>A0A2A9E1Y2_9MICO</name>
<comment type="caution">
    <text evidence="1">The sequence shown here is derived from an EMBL/GenBank/DDBJ whole genome shotgun (WGS) entry which is preliminary data.</text>
</comment>
<dbReference type="AlphaFoldDB" id="A0A2A9E1Y2"/>
<organism evidence="1 2">
    <name type="scientific">Sanguibacter antarcticus</name>
    <dbReference type="NCBI Taxonomy" id="372484"/>
    <lineage>
        <taxon>Bacteria</taxon>
        <taxon>Bacillati</taxon>
        <taxon>Actinomycetota</taxon>
        <taxon>Actinomycetes</taxon>
        <taxon>Micrococcales</taxon>
        <taxon>Sanguibacteraceae</taxon>
        <taxon>Sanguibacter</taxon>
    </lineage>
</organism>